<dbReference type="RefSeq" id="WP_182123475.1">
    <property type="nucleotide sequence ID" value="NZ_JACGLS010000001.1"/>
</dbReference>
<comment type="caution">
    <text evidence="1">The sequence shown here is derived from an EMBL/GenBank/DDBJ whole genome shotgun (WGS) entry which is preliminary data.</text>
</comment>
<dbReference type="InterPro" id="IPR008969">
    <property type="entry name" value="CarboxyPept-like_regulatory"/>
</dbReference>
<keyword evidence="2" id="KW-1185">Reference proteome</keyword>
<protein>
    <submittedName>
        <fullName evidence="1">Carboxypeptidase-like regulatory domain-containing protein</fullName>
    </submittedName>
</protein>
<sequence length="273" mass="31327">MKKQLLVTFILSFIISKSLAQEKRKFLYAKITDNIAEISNAHIINTNTNQGTYTNEGGEFRILAKPNDSLKISFVGYKTKIIIVNSNHFWMQVNSFILERNIIELDEVALKKHNLFGILSRDMKQTPEDVAIVKSKGALDFSMIDFEKAVINTIDEIDRSKAPDMRKETDPTTKFAGVGGSFGSGPDAHAAEKRRVRKEIAFKENFPKMLISEFGASFFFNELKIPKENYLHFLEYCNTLNIEQLYKDDKKIDVIKILQEESKGYLKIINLRE</sequence>
<dbReference type="Proteomes" id="UP000563906">
    <property type="component" value="Unassembled WGS sequence"/>
</dbReference>
<organism evidence="1 2">
    <name type="scientific">Tenacibaculum pelagium</name>
    <dbReference type="NCBI Taxonomy" id="2759527"/>
    <lineage>
        <taxon>Bacteria</taxon>
        <taxon>Pseudomonadati</taxon>
        <taxon>Bacteroidota</taxon>
        <taxon>Flavobacteriia</taxon>
        <taxon>Flavobacteriales</taxon>
        <taxon>Flavobacteriaceae</taxon>
        <taxon>Tenacibaculum</taxon>
    </lineage>
</organism>
<keyword evidence="1" id="KW-0378">Hydrolase</keyword>
<proteinExistence type="predicted"/>
<evidence type="ECO:0000313" key="2">
    <source>
        <dbReference type="Proteomes" id="UP000563906"/>
    </source>
</evidence>
<keyword evidence="1" id="KW-0121">Carboxypeptidase</keyword>
<keyword evidence="1" id="KW-0645">Protease</keyword>
<evidence type="ECO:0000313" key="1">
    <source>
        <dbReference type="EMBL" id="MBA6154955.1"/>
    </source>
</evidence>
<name>A0A839AIQ6_9FLAO</name>
<reference evidence="1 2" key="1">
    <citation type="submission" date="2020-07" db="EMBL/GenBank/DDBJ databases">
        <title>Bacterium isolated from marine sediment.</title>
        <authorList>
            <person name="Shang D."/>
            <person name="Du Z.-J."/>
        </authorList>
    </citation>
    <scope>NUCLEOTIDE SEQUENCE [LARGE SCALE GENOMIC DNA]</scope>
    <source>
        <strain evidence="1 2">S7007</strain>
    </source>
</reference>
<gene>
    <name evidence="1" type="ORF">H3Z83_00255</name>
</gene>
<accession>A0A839AIQ6</accession>
<dbReference type="EMBL" id="JACGLS010000001">
    <property type="protein sequence ID" value="MBA6154955.1"/>
    <property type="molecule type" value="Genomic_DNA"/>
</dbReference>
<dbReference type="SUPFAM" id="SSF49464">
    <property type="entry name" value="Carboxypeptidase regulatory domain-like"/>
    <property type="match status" value="1"/>
</dbReference>
<dbReference type="Pfam" id="PF13715">
    <property type="entry name" value="CarbopepD_reg_2"/>
    <property type="match status" value="1"/>
</dbReference>
<dbReference type="AlphaFoldDB" id="A0A839AIQ6"/>
<dbReference type="GO" id="GO:0004180">
    <property type="term" value="F:carboxypeptidase activity"/>
    <property type="evidence" value="ECO:0007669"/>
    <property type="project" value="UniProtKB-KW"/>
</dbReference>